<dbReference type="Proteomes" id="UP000299102">
    <property type="component" value="Unassembled WGS sequence"/>
</dbReference>
<name>A0A4C1W354_EUMVA</name>
<keyword evidence="2" id="KW-1185">Reference proteome</keyword>
<proteinExistence type="predicted"/>
<accession>A0A4C1W354</accession>
<sequence>MALDYIKAIKIYDNSISRVKLETTGPPIQIRKGKESRKVGLEINLNKAYQPSFENTSSTYVDAYIYLGKQVLFNQQNNELKIERRVNITWKKFWNLKEILKSDMTIGMKTRVMNACYSHSTIWLLNLEIYQETIERPLLDVALLIAYGLGPLATVAYDLD</sequence>
<reference evidence="1 2" key="1">
    <citation type="journal article" date="2019" name="Commun. Biol.">
        <title>The bagworm genome reveals a unique fibroin gene that provides high tensile strength.</title>
        <authorList>
            <person name="Kono N."/>
            <person name="Nakamura H."/>
            <person name="Ohtoshi R."/>
            <person name="Tomita M."/>
            <person name="Numata K."/>
            <person name="Arakawa K."/>
        </authorList>
    </citation>
    <scope>NUCLEOTIDE SEQUENCE [LARGE SCALE GENOMIC DNA]</scope>
</reference>
<evidence type="ECO:0000313" key="1">
    <source>
        <dbReference type="EMBL" id="GBP44547.1"/>
    </source>
</evidence>
<protein>
    <submittedName>
        <fullName evidence="1">Uncharacterized protein</fullName>
    </submittedName>
</protein>
<dbReference type="OrthoDB" id="410104at2759"/>
<gene>
    <name evidence="1" type="ORF">EVAR_86771_1</name>
</gene>
<comment type="caution">
    <text evidence="1">The sequence shown here is derived from an EMBL/GenBank/DDBJ whole genome shotgun (WGS) entry which is preliminary data.</text>
</comment>
<dbReference type="AlphaFoldDB" id="A0A4C1W354"/>
<organism evidence="1 2">
    <name type="scientific">Eumeta variegata</name>
    <name type="common">Bagworm moth</name>
    <name type="synonym">Eumeta japonica</name>
    <dbReference type="NCBI Taxonomy" id="151549"/>
    <lineage>
        <taxon>Eukaryota</taxon>
        <taxon>Metazoa</taxon>
        <taxon>Ecdysozoa</taxon>
        <taxon>Arthropoda</taxon>
        <taxon>Hexapoda</taxon>
        <taxon>Insecta</taxon>
        <taxon>Pterygota</taxon>
        <taxon>Neoptera</taxon>
        <taxon>Endopterygota</taxon>
        <taxon>Lepidoptera</taxon>
        <taxon>Glossata</taxon>
        <taxon>Ditrysia</taxon>
        <taxon>Tineoidea</taxon>
        <taxon>Psychidae</taxon>
        <taxon>Oiketicinae</taxon>
        <taxon>Eumeta</taxon>
    </lineage>
</organism>
<dbReference type="EMBL" id="BGZK01000454">
    <property type="protein sequence ID" value="GBP44547.1"/>
    <property type="molecule type" value="Genomic_DNA"/>
</dbReference>
<evidence type="ECO:0000313" key="2">
    <source>
        <dbReference type="Proteomes" id="UP000299102"/>
    </source>
</evidence>